<dbReference type="EMBL" id="LAZR01000239">
    <property type="protein sequence ID" value="KKN79962.1"/>
    <property type="molecule type" value="Genomic_DNA"/>
</dbReference>
<name>A0A0F9TYC1_9ZZZZ</name>
<comment type="caution">
    <text evidence="2">The sequence shown here is derived from an EMBL/GenBank/DDBJ whole genome shotgun (WGS) entry which is preliminary data.</text>
</comment>
<dbReference type="SMART" id="SM01126">
    <property type="entry name" value="DDE_Tnp_IS1595"/>
    <property type="match status" value="1"/>
</dbReference>
<organism evidence="2">
    <name type="scientific">marine sediment metagenome</name>
    <dbReference type="NCBI Taxonomy" id="412755"/>
    <lineage>
        <taxon>unclassified sequences</taxon>
        <taxon>metagenomes</taxon>
        <taxon>ecological metagenomes</taxon>
    </lineage>
</organism>
<feature type="domain" description="ISXO2-like transposase" evidence="1">
    <location>
        <begin position="141"/>
        <end position="287"/>
    </location>
</feature>
<dbReference type="PANTHER" id="PTHR47163">
    <property type="entry name" value="DDE_TNP_IS1595 DOMAIN-CONTAINING PROTEIN"/>
    <property type="match status" value="1"/>
</dbReference>
<dbReference type="InterPro" id="IPR024442">
    <property type="entry name" value="Transposase_Zn_ribbon"/>
</dbReference>
<evidence type="ECO:0000259" key="1">
    <source>
        <dbReference type="SMART" id="SM01126"/>
    </source>
</evidence>
<accession>A0A0F9TYC1</accession>
<dbReference type="NCBIfam" id="NF033547">
    <property type="entry name" value="transpos_IS1595"/>
    <property type="match status" value="1"/>
</dbReference>
<dbReference type="Pfam" id="PF12762">
    <property type="entry name" value="DDE_Tnp_IS1595"/>
    <property type="match status" value="1"/>
</dbReference>
<evidence type="ECO:0000313" key="2">
    <source>
        <dbReference type="EMBL" id="KKN79962.1"/>
    </source>
</evidence>
<gene>
    <name evidence="2" type="ORF">LCGC14_0334700</name>
</gene>
<dbReference type="PANTHER" id="PTHR47163:SF2">
    <property type="entry name" value="SI:DKEY-17M8.2"/>
    <property type="match status" value="1"/>
</dbReference>
<dbReference type="Pfam" id="PF12760">
    <property type="entry name" value="Zn_ribbon_IS1595"/>
    <property type="match status" value="1"/>
</dbReference>
<dbReference type="InterPro" id="IPR053164">
    <property type="entry name" value="IS1016-like_transposase"/>
</dbReference>
<dbReference type="InterPro" id="IPR024445">
    <property type="entry name" value="Tnp_ISXO2-like"/>
</dbReference>
<sequence length="317" mass="36295">MEHTDLTLMSLMQRYSTEEAARECFEQIRWPDGPYCPHCGNCEQDRIYKLTANRAKKARPGLYKCGYCRKSFTVTVNTVMERSKIPLRKWLWAWYIMCASKTQVSALQLQRQLEIGSYRSAWFMCHRIRFGMKDFGTHTPPMTGTVEADEMYVGGKVKGKGRRYTGNKTAVVSMVQRGGRVYSEVMPKVNGREVDFLLKQRVAPEAHLNTDESKLYSRASRRFASHDTVNHGSEEWSRHDAKTGRVATTNTVEGFFGNVKRSLDGTHHHVSGKYLGLYLAEQDHKYNTRKVTDGTRTAQGILMAEDKRLMFRGPAKA</sequence>
<protein>
    <recommendedName>
        <fullName evidence="1">ISXO2-like transposase domain-containing protein</fullName>
    </recommendedName>
</protein>
<dbReference type="AlphaFoldDB" id="A0A0F9TYC1"/>
<proteinExistence type="predicted"/>
<reference evidence="2" key="1">
    <citation type="journal article" date="2015" name="Nature">
        <title>Complex archaea that bridge the gap between prokaryotes and eukaryotes.</title>
        <authorList>
            <person name="Spang A."/>
            <person name="Saw J.H."/>
            <person name="Jorgensen S.L."/>
            <person name="Zaremba-Niedzwiedzka K."/>
            <person name="Martijn J."/>
            <person name="Lind A.E."/>
            <person name="van Eijk R."/>
            <person name="Schleper C."/>
            <person name="Guy L."/>
            <person name="Ettema T.J."/>
        </authorList>
    </citation>
    <scope>NUCLEOTIDE SEQUENCE</scope>
</reference>